<feature type="repeat" description="TPR" evidence="3">
    <location>
        <begin position="358"/>
        <end position="391"/>
    </location>
</feature>
<dbReference type="PANTHER" id="PTHR44858">
    <property type="entry name" value="TETRATRICOPEPTIDE REPEAT PROTEIN 6"/>
    <property type="match status" value="1"/>
</dbReference>
<dbReference type="SUPFAM" id="SSF48452">
    <property type="entry name" value="TPR-like"/>
    <property type="match status" value="2"/>
</dbReference>
<dbReference type="Pfam" id="PF13181">
    <property type="entry name" value="TPR_8"/>
    <property type="match status" value="2"/>
</dbReference>
<dbReference type="Gene3D" id="1.25.40.10">
    <property type="entry name" value="Tetratricopeptide repeat domain"/>
    <property type="match status" value="4"/>
</dbReference>
<evidence type="ECO:0000256" key="4">
    <source>
        <dbReference type="SAM" id="MobiDB-lite"/>
    </source>
</evidence>
<dbReference type="HOGENOM" id="CLU_010140_1_0_5"/>
<evidence type="ECO:0000256" key="2">
    <source>
        <dbReference type="ARBA" id="ARBA00022803"/>
    </source>
</evidence>
<dbReference type="SUPFAM" id="SSF53756">
    <property type="entry name" value="UDP-Glycosyltransferase/glycogen phosphorylase"/>
    <property type="match status" value="1"/>
</dbReference>
<evidence type="ECO:0000256" key="3">
    <source>
        <dbReference type="PROSITE-ProRule" id="PRU00339"/>
    </source>
</evidence>
<dbReference type="InterPro" id="IPR011990">
    <property type="entry name" value="TPR-like_helical_dom_sf"/>
</dbReference>
<dbReference type="EMBL" id="CP001016">
    <property type="protein sequence ID" value="ACB96761.1"/>
    <property type="molecule type" value="Genomic_DNA"/>
</dbReference>
<feature type="repeat" description="TPR" evidence="3">
    <location>
        <begin position="324"/>
        <end position="357"/>
    </location>
</feature>
<dbReference type="PROSITE" id="PS50005">
    <property type="entry name" value="TPR"/>
    <property type="match status" value="8"/>
</dbReference>
<dbReference type="KEGG" id="bid:Bind_3201"/>
<dbReference type="PROSITE" id="PS50293">
    <property type="entry name" value="TPR_REGION"/>
    <property type="match status" value="2"/>
</dbReference>
<feature type="repeat" description="TPR" evidence="3">
    <location>
        <begin position="222"/>
        <end position="255"/>
    </location>
</feature>
<dbReference type="Pfam" id="PF13424">
    <property type="entry name" value="TPR_12"/>
    <property type="match status" value="1"/>
</dbReference>
<keyword evidence="1" id="KW-0677">Repeat</keyword>
<dbReference type="PANTHER" id="PTHR44858:SF1">
    <property type="entry name" value="UDP-N-ACETYLGLUCOSAMINE--PEPTIDE N-ACETYLGLUCOSAMINYLTRANSFERASE SPINDLY-RELATED"/>
    <property type="match status" value="1"/>
</dbReference>
<dbReference type="AlphaFoldDB" id="B2ICZ6"/>
<gene>
    <name evidence="5" type="ordered locus">Bind_3201</name>
</gene>
<reference evidence="5 6" key="2">
    <citation type="journal article" date="2010" name="J. Bacteriol.">
        <title>Complete genome sequence of Beijerinckia indica subsp. indica.</title>
        <authorList>
            <person name="Tamas I."/>
            <person name="Dedysh S.N."/>
            <person name="Liesack W."/>
            <person name="Stott M.B."/>
            <person name="Alam M."/>
            <person name="Murrell J.C."/>
            <person name="Dunfield P.F."/>
        </authorList>
    </citation>
    <scope>NUCLEOTIDE SEQUENCE [LARGE SCALE GENOMIC DNA]</scope>
    <source>
        <strain evidence="6">ATCC 9039 / DSM 1715 / NCIMB 8712</strain>
    </source>
</reference>
<feature type="region of interest" description="Disordered" evidence="4">
    <location>
        <begin position="805"/>
        <end position="824"/>
    </location>
</feature>
<keyword evidence="6" id="KW-1185">Reference proteome</keyword>
<feature type="repeat" description="TPR" evidence="3">
    <location>
        <begin position="154"/>
        <end position="187"/>
    </location>
</feature>
<organism evidence="5 6">
    <name type="scientific">Beijerinckia indica subsp. indica (strain ATCC 9039 / DSM 1715 / NCIMB 8712)</name>
    <dbReference type="NCBI Taxonomy" id="395963"/>
    <lineage>
        <taxon>Bacteria</taxon>
        <taxon>Pseudomonadati</taxon>
        <taxon>Pseudomonadota</taxon>
        <taxon>Alphaproteobacteria</taxon>
        <taxon>Hyphomicrobiales</taxon>
        <taxon>Beijerinckiaceae</taxon>
        <taxon>Beijerinckia</taxon>
    </lineage>
</organism>
<dbReference type="Gene3D" id="3.40.50.2000">
    <property type="entry name" value="Glycogen Phosphorylase B"/>
    <property type="match status" value="1"/>
</dbReference>
<accession>B2ICZ6</accession>
<dbReference type="InterPro" id="IPR046163">
    <property type="entry name" value="DUF6165"/>
</dbReference>
<dbReference type="STRING" id="395963.Bind_3201"/>
<dbReference type="eggNOG" id="COG0859">
    <property type="taxonomic scope" value="Bacteria"/>
</dbReference>
<dbReference type="InterPro" id="IPR050498">
    <property type="entry name" value="Ycf3"/>
</dbReference>
<protein>
    <submittedName>
        <fullName evidence="5">TPR repeat-containing protein</fullName>
    </submittedName>
</protein>
<feature type="repeat" description="TPR" evidence="3">
    <location>
        <begin position="290"/>
        <end position="323"/>
    </location>
</feature>
<feature type="repeat" description="TPR" evidence="3">
    <location>
        <begin position="460"/>
        <end position="493"/>
    </location>
</feature>
<dbReference type="Pfam" id="PF19662">
    <property type="entry name" value="DUF6165"/>
    <property type="match status" value="1"/>
</dbReference>
<evidence type="ECO:0000256" key="1">
    <source>
        <dbReference type="ARBA" id="ARBA00022737"/>
    </source>
</evidence>
<sequence length="955" mass="106972">MSRLARSTIHRPIPSMGRLRGVEHKLMNGSLSQDFNHTPPQNREEIREKSQLQAVVAEAFRLLKEGAPERAIAYIAPFSPLAARSEIGCYVFGLICFNADDPRDALSWFDRALNLKPAYPEALGAKAIILQRLGRPQEALEVFEAAWMLRPTDVEILFSIGVVRQSLGQMKEALDAYEQALCLRPDYCEALTNRGALLERFGRFAEALECFEEIARQRNDDSVNLFNMGSVLQKLGRLEDALAAYEKAARIGPPDPETELNRGNVLQKLSRFEEAIACYDQALLYRAHYPQAFYNKGIALQGLGKPHEALAAYDAALGLEPSYCEAWCNRGNILHELKRLPDALLSYREALKVRPHFLPALTNRANVLLELNRFEEALHSCTEALKHDPNHARALGISGAILHKLSRFHEALEALDKAAALNPASPEVALNRGNVLQELGRLPEAIAAYEKALALKNPYPEALSGLGVALKEQGRFNEALACFDQALDLKPDFADARNNRAGLLLLYGRFEQGFADYESRWDRSNAPRKIFESKLPYWEGAPLQGQKLIVFDEQGLGDLIQFARYLPCLVDAGAEVTFLARRSMHRLLSSLQGPIRLIASVDPEEDFTYQIPLMGLPRAFGTRLETIPAAVPYLKAEVDRITQWAERIGGPSFRIGICWKGNPHINLRRGMSPDHFAPLAALPNVRLFSLMRESSLTEAEGSRIPDFIETLGPDFDAGDDAFLDCAAVMDNLDLIITSDTSIAHLAGALARPVFLALKQIPDWRWLMEREDCPWYPTMRLFRQKQNGEWREVFDAMTRAVAEKLRQEPTPATGHDSLGPSSSSLRHPLAIPSGIGELIDKITILEIKASRIGDTDKRAHVEHELALLRQLRMENGFDTVSLAPLETKLKAANLILWEAEDALRQHEAEGNFGANFIHLARQVYKTNDQRAALKREINIIFNSPIIEEKSYNDRRA</sequence>
<proteinExistence type="predicted"/>
<dbReference type="RefSeq" id="WP_012386109.1">
    <property type="nucleotide sequence ID" value="NC_010581.1"/>
</dbReference>
<keyword evidence="2 3" id="KW-0802">TPR repeat</keyword>
<evidence type="ECO:0000313" key="5">
    <source>
        <dbReference type="EMBL" id="ACB96761.1"/>
    </source>
</evidence>
<dbReference type="Proteomes" id="UP000001695">
    <property type="component" value="Chromosome"/>
</dbReference>
<dbReference type="SMART" id="SM00028">
    <property type="entry name" value="TPR"/>
    <property type="match status" value="12"/>
</dbReference>
<feature type="repeat" description="TPR" evidence="3">
    <location>
        <begin position="392"/>
        <end position="425"/>
    </location>
</feature>
<reference evidence="6" key="1">
    <citation type="submission" date="2008-03" db="EMBL/GenBank/DDBJ databases">
        <title>Complete sequence of chromosome of Beijerinckia indica subsp. indica ATCC 9039.</title>
        <authorList>
            <consortium name="US DOE Joint Genome Institute"/>
            <person name="Copeland A."/>
            <person name="Lucas S."/>
            <person name="Lapidus A."/>
            <person name="Glavina del Rio T."/>
            <person name="Dalin E."/>
            <person name="Tice H."/>
            <person name="Bruce D."/>
            <person name="Goodwin L."/>
            <person name="Pitluck S."/>
            <person name="LaButti K."/>
            <person name="Schmutz J."/>
            <person name="Larimer F."/>
            <person name="Land M."/>
            <person name="Hauser L."/>
            <person name="Kyrpides N."/>
            <person name="Mikhailova N."/>
            <person name="Dunfield P.F."/>
            <person name="Dedysh S.N."/>
            <person name="Liesack W."/>
            <person name="Saw J.H."/>
            <person name="Alam M."/>
            <person name="Chen Y."/>
            <person name="Murrell J.C."/>
            <person name="Richardson P."/>
        </authorList>
    </citation>
    <scope>NUCLEOTIDE SEQUENCE [LARGE SCALE GENOMIC DNA]</scope>
    <source>
        <strain evidence="6">ATCC 9039 / DSM 1715 / NCIMB 8712</strain>
    </source>
</reference>
<dbReference type="eggNOG" id="COG0457">
    <property type="taxonomic scope" value="Bacteria"/>
</dbReference>
<feature type="repeat" description="TPR" evidence="3">
    <location>
        <begin position="426"/>
        <end position="459"/>
    </location>
</feature>
<evidence type="ECO:0000313" key="6">
    <source>
        <dbReference type="Proteomes" id="UP000001695"/>
    </source>
</evidence>
<dbReference type="Pfam" id="PF13432">
    <property type="entry name" value="TPR_16"/>
    <property type="match status" value="4"/>
</dbReference>
<dbReference type="InterPro" id="IPR019734">
    <property type="entry name" value="TPR_rpt"/>
</dbReference>
<name>B2ICZ6_BEII9</name>